<dbReference type="RefSeq" id="WP_068999342.1">
    <property type="nucleotide sequence ID" value="NZ_MDTQ01000001.1"/>
</dbReference>
<dbReference type="InterPro" id="IPR016161">
    <property type="entry name" value="Ald_DH/histidinol_DH"/>
</dbReference>
<sequence length="495" mass="52951">MTESPLPLRQQQLIGGQWITGQGDTLKKYDPVSGVLIYEAATASPAQVNQAISAARDAFYEWARLDYAERVDFVERFRTRLEARKPELAHLIAQETGKPYWEALTEVGAMVGKVAISLKAYDERTPVREKAMAEGRATLRHRPHGVLAVFGPYNFPGHLPNGHIIPALLAGNTIVFKPSELTPATADLTLQCWLEAGLPDGVINLVQGEVKVGQTLSQGEIDGLLFTGSARTGQLLHRQFAGQTGQLLALELGGNNPVVVLPDADPAAAAVLLVQSAFISGGQRCTCARRILLPEGEAGDRLLEAFLRAVDGITVGGQFDEPAPFMGGVASPQAAQDLLAAQQSLLAGGARSLREMKLLREGTSLLSPGVIDVTGCDVPDEEYFGPLTKVTRYRDWQEALTLANDTRYGLAAGLIGGSAGDWEDFTLRIRAGVVNWNRQTTGASSDAPFGGVGDSGNHRPSAFYAADYVAWPMASLENDTAVLPASLPTGLNFRP</sequence>
<feature type="active site" evidence="4 5">
    <location>
        <position position="251"/>
    </location>
</feature>
<dbReference type="HAMAP" id="MF_01174">
    <property type="entry name" value="Aldedh_AstD"/>
    <property type="match status" value="1"/>
</dbReference>
<dbReference type="NCBIfam" id="TIGR03240">
    <property type="entry name" value="arg_catab_astD"/>
    <property type="match status" value="1"/>
</dbReference>
<comment type="function">
    <text evidence="4">Catalyzes the NAD-dependent reduction of succinylglutamate semialdehyde into succinylglutamate.</text>
</comment>
<dbReference type="InterPro" id="IPR050740">
    <property type="entry name" value="Aldehyde_DH_Superfamily"/>
</dbReference>
<evidence type="ECO:0000259" key="6">
    <source>
        <dbReference type="Pfam" id="PF00171"/>
    </source>
</evidence>
<keyword evidence="1 4" id="KW-0056">Arginine metabolism</keyword>
<dbReference type="OrthoDB" id="9812625at2"/>
<dbReference type="PROSITE" id="PS00687">
    <property type="entry name" value="ALDEHYDE_DEHYDR_GLU"/>
    <property type="match status" value="1"/>
</dbReference>
<feature type="binding site" evidence="4">
    <location>
        <begin position="228"/>
        <end position="233"/>
    </location>
    <ligand>
        <name>NAD(+)</name>
        <dbReference type="ChEBI" id="CHEBI:57540"/>
    </ligand>
</feature>
<protein>
    <recommendedName>
        <fullName evidence="4">N-succinylglutamate 5-semialdehyde dehydrogenase</fullName>
        <ecNumber evidence="4">1.2.1.71</ecNumber>
    </recommendedName>
    <alternativeName>
        <fullName evidence="4">Succinylglutamic semialdehyde dehydrogenase</fullName>
        <shortName evidence="4">SGSD</shortName>
    </alternativeName>
</protein>
<dbReference type="CDD" id="cd07095">
    <property type="entry name" value="ALDH_SGSD_AstD"/>
    <property type="match status" value="1"/>
</dbReference>
<dbReference type="InterPro" id="IPR016162">
    <property type="entry name" value="Ald_DH_N"/>
</dbReference>
<evidence type="ECO:0000256" key="2">
    <source>
        <dbReference type="ARBA" id="ARBA00023002"/>
    </source>
</evidence>
<evidence type="ECO:0000256" key="4">
    <source>
        <dbReference type="HAMAP-Rule" id="MF_01174"/>
    </source>
</evidence>
<dbReference type="PANTHER" id="PTHR43353:SF3">
    <property type="entry name" value="ALDEHYDE DEHYDROGENASE-RELATED"/>
    <property type="match status" value="1"/>
</dbReference>
<feature type="domain" description="Aldehyde dehydrogenase" evidence="6">
    <location>
        <begin position="18"/>
        <end position="465"/>
    </location>
</feature>
<evidence type="ECO:0000313" key="8">
    <source>
        <dbReference type="Proteomes" id="UP000094291"/>
    </source>
</evidence>
<evidence type="ECO:0000256" key="1">
    <source>
        <dbReference type="ARBA" id="ARBA00022503"/>
    </source>
</evidence>
<keyword evidence="2 4" id="KW-0560">Oxidoreductase</keyword>
<comment type="pathway">
    <text evidence="4">Amino-acid degradation; L-arginine degradation via AST pathway; L-glutamate and succinate from L-arginine: step 4/5.</text>
</comment>
<comment type="catalytic activity">
    <reaction evidence="4">
        <text>N-succinyl-L-glutamate 5-semialdehyde + NAD(+) + H2O = N-succinyl-L-glutamate + NADH + 2 H(+)</text>
        <dbReference type="Rhea" id="RHEA:10812"/>
        <dbReference type="ChEBI" id="CHEBI:15377"/>
        <dbReference type="ChEBI" id="CHEBI:15378"/>
        <dbReference type="ChEBI" id="CHEBI:57540"/>
        <dbReference type="ChEBI" id="CHEBI:57945"/>
        <dbReference type="ChEBI" id="CHEBI:58520"/>
        <dbReference type="ChEBI" id="CHEBI:58763"/>
        <dbReference type="EC" id="1.2.1.71"/>
    </reaction>
</comment>
<dbReference type="Proteomes" id="UP000094291">
    <property type="component" value="Unassembled WGS sequence"/>
</dbReference>
<organism evidence="7 8">
    <name type="scientific">Terasakiispira papahanaumokuakeensis</name>
    <dbReference type="NCBI Taxonomy" id="197479"/>
    <lineage>
        <taxon>Bacteria</taxon>
        <taxon>Pseudomonadati</taxon>
        <taxon>Pseudomonadota</taxon>
        <taxon>Gammaproteobacteria</taxon>
        <taxon>Oceanospirillales</taxon>
        <taxon>Terasakiispira</taxon>
    </lineage>
</organism>
<dbReference type="STRING" id="197479.BFW38_13280"/>
<keyword evidence="3 4" id="KW-0520">NAD</keyword>
<evidence type="ECO:0000313" key="7">
    <source>
        <dbReference type="EMBL" id="ODC04361.1"/>
    </source>
</evidence>
<dbReference type="NCBIfam" id="NF006992">
    <property type="entry name" value="PRK09457.1"/>
    <property type="match status" value="1"/>
</dbReference>
<dbReference type="InterPro" id="IPR017649">
    <property type="entry name" value="SuccinylGlu_semiald_DH_AstD"/>
</dbReference>
<dbReference type="EC" id="1.2.1.71" evidence="4"/>
<feature type="active site" evidence="4">
    <location>
        <position position="285"/>
    </location>
</feature>
<dbReference type="Pfam" id="PF00171">
    <property type="entry name" value="Aldedh"/>
    <property type="match status" value="1"/>
</dbReference>
<dbReference type="InterPro" id="IPR016163">
    <property type="entry name" value="Ald_DH_C"/>
</dbReference>
<proteinExistence type="inferred from homology"/>
<accession>A0A1E2VBL5</accession>
<dbReference type="AlphaFoldDB" id="A0A1E2VBL5"/>
<dbReference type="InterPro" id="IPR015590">
    <property type="entry name" value="Aldehyde_DH_dom"/>
</dbReference>
<dbReference type="GO" id="GO:0019544">
    <property type="term" value="P:L-arginine catabolic process to L-glutamate"/>
    <property type="evidence" value="ECO:0007669"/>
    <property type="project" value="UniProtKB-UniRule"/>
</dbReference>
<dbReference type="Gene3D" id="3.40.605.10">
    <property type="entry name" value="Aldehyde Dehydrogenase, Chain A, domain 1"/>
    <property type="match status" value="1"/>
</dbReference>
<dbReference type="PROSITE" id="PS00070">
    <property type="entry name" value="ALDEHYDE_DEHYDR_CYS"/>
    <property type="match status" value="1"/>
</dbReference>
<dbReference type="GO" id="GO:0043824">
    <property type="term" value="F:succinylglutamate-semialdehyde dehydrogenase activity"/>
    <property type="evidence" value="ECO:0007669"/>
    <property type="project" value="UniProtKB-EC"/>
</dbReference>
<dbReference type="SUPFAM" id="SSF53720">
    <property type="entry name" value="ALDH-like"/>
    <property type="match status" value="1"/>
</dbReference>
<comment type="caution">
    <text evidence="7">The sequence shown here is derived from an EMBL/GenBank/DDBJ whole genome shotgun (WGS) entry which is preliminary data.</text>
</comment>
<reference evidence="7 8" key="1">
    <citation type="submission" date="2016-08" db="EMBL/GenBank/DDBJ databases">
        <authorList>
            <person name="Seilhamer J.J."/>
        </authorList>
    </citation>
    <scope>NUCLEOTIDE SEQUENCE [LARGE SCALE GENOMIC DNA]</scope>
    <source>
        <strain evidence="7 8">PH27A</strain>
    </source>
</reference>
<dbReference type="PANTHER" id="PTHR43353">
    <property type="entry name" value="SUCCINATE-SEMIALDEHYDE DEHYDROGENASE, MITOCHONDRIAL"/>
    <property type="match status" value="1"/>
</dbReference>
<dbReference type="Gene3D" id="3.40.309.10">
    <property type="entry name" value="Aldehyde Dehydrogenase, Chain A, domain 2"/>
    <property type="match status" value="1"/>
</dbReference>
<evidence type="ECO:0000256" key="5">
    <source>
        <dbReference type="PROSITE-ProRule" id="PRU10007"/>
    </source>
</evidence>
<gene>
    <name evidence="4" type="primary">astD</name>
    <name evidence="7" type="ORF">BFW38_13280</name>
</gene>
<dbReference type="InterPro" id="IPR029510">
    <property type="entry name" value="Ald_DH_CS_GLU"/>
</dbReference>
<evidence type="ECO:0000256" key="3">
    <source>
        <dbReference type="ARBA" id="ARBA00023027"/>
    </source>
</evidence>
<keyword evidence="8" id="KW-1185">Reference proteome</keyword>
<dbReference type="UniPathway" id="UPA00185">
    <property type="reaction ID" value="UER00282"/>
</dbReference>
<dbReference type="EMBL" id="MDTQ01000001">
    <property type="protein sequence ID" value="ODC04361.1"/>
    <property type="molecule type" value="Genomic_DNA"/>
</dbReference>
<dbReference type="GO" id="GO:0019545">
    <property type="term" value="P:L-arginine catabolic process to succinate"/>
    <property type="evidence" value="ECO:0007669"/>
    <property type="project" value="UniProtKB-UniRule"/>
</dbReference>
<comment type="similarity">
    <text evidence="4">Belongs to the aldehyde dehydrogenase family. AstD subfamily.</text>
</comment>
<name>A0A1E2VBL5_9GAMM</name>
<dbReference type="FunFam" id="3.40.605.10:FF:000010">
    <property type="entry name" value="N-succinylglutamate 5-semialdehyde dehydrogenase"/>
    <property type="match status" value="1"/>
</dbReference>
<dbReference type="InterPro" id="IPR016160">
    <property type="entry name" value="Ald_DH_CS_CYS"/>
</dbReference>